<proteinExistence type="predicted"/>
<comment type="caution">
    <text evidence="2">The sequence shown here is derived from an EMBL/GenBank/DDBJ whole genome shotgun (WGS) entry which is preliminary data.</text>
</comment>
<reference evidence="3" key="1">
    <citation type="journal article" date="2019" name="Int. J. Syst. Evol. Microbiol.">
        <title>The Global Catalogue of Microorganisms (GCM) 10K type strain sequencing project: providing services to taxonomists for standard genome sequencing and annotation.</title>
        <authorList>
            <consortium name="The Broad Institute Genomics Platform"/>
            <consortium name="The Broad Institute Genome Sequencing Center for Infectious Disease"/>
            <person name="Wu L."/>
            <person name="Ma J."/>
        </authorList>
    </citation>
    <scope>NUCLEOTIDE SEQUENCE [LARGE SCALE GENOMIC DNA]</scope>
    <source>
        <strain evidence="3">CCUG 60527</strain>
    </source>
</reference>
<dbReference type="RefSeq" id="WP_386108804.1">
    <property type="nucleotide sequence ID" value="NZ_JBHTJR010000051.1"/>
</dbReference>
<evidence type="ECO:0000313" key="2">
    <source>
        <dbReference type="EMBL" id="MFD0993993.1"/>
    </source>
</evidence>
<dbReference type="Proteomes" id="UP001597062">
    <property type="component" value="Unassembled WGS sequence"/>
</dbReference>
<gene>
    <name evidence="2" type="ORF">ACFQ1U_12325</name>
</gene>
<accession>A0ABW3JWI6</accession>
<feature type="transmembrane region" description="Helical" evidence="1">
    <location>
        <begin position="158"/>
        <end position="175"/>
    </location>
</feature>
<keyword evidence="3" id="KW-1185">Reference proteome</keyword>
<name>A0ABW3JWI6_9FLAO</name>
<evidence type="ECO:0000256" key="1">
    <source>
        <dbReference type="SAM" id="Phobius"/>
    </source>
</evidence>
<dbReference type="EMBL" id="JBHTJR010000051">
    <property type="protein sequence ID" value="MFD0993993.1"/>
    <property type="molecule type" value="Genomic_DNA"/>
</dbReference>
<protein>
    <submittedName>
        <fullName evidence="2">Uncharacterized protein</fullName>
    </submittedName>
</protein>
<keyword evidence="1" id="KW-1133">Transmembrane helix</keyword>
<dbReference type="Gene3D" id="3.40.960.10">
    <property type="entry name" value="VSR Endonuclease"/>
    <property type="match status" value="1"/>
</dbReference>
<organism evidence="2 3">
    <name type="scientific">Tenacibaculum geojense</name>
    <dbReference type="NCBI Taxonomy" id="915352"/>
    <lineage>
        <taxon>Bacteria</taxon>
        <taxon>Pseudomonadati</taxon>
        <taxon>Bacteroidota</taxon>
        <taxon>Flavobacteriia</taxon>
        <taxon>Flavobacteriales</taxon>
        <taxon>Flavobacteriaceae</taxon>
        <taxon>Tenacibaculum</taxon>
    </lineage>
</organism>
<keyword evidence="1" id="KW-0472">Membrane</keyword>
<evidence type="ECO:0000313" key="3">
    <source>
        <dbReference type="Proteomes" id="UP001597062"/>
    </source>
</evidence>
<feature type="transmembrane region" description="Helical" evidence="1">
    <location>
        <begin position="126"/>
        <end position="146"/>
    </location>
</feature>
<keyword evidence="1" id="KW-0812">Transmembrane</keyword>
<sequence>MQKEKERISEGERFISDYFKNENLNFEREKRIFNLKGDSKSYRDVDFFLKDYGIYVEFYGRWNHSKAERERYREKKKAYSLNKIPCIYLYPENLGIIDFCFSKRMVETLEKHGMKKELFKYRLKRLLLDRGGLFFWILLSTLILLFGNSKHENNDLNILFFGIIIYQLYRLYDGYKKFFKSTKYYV</sequence>